<dbReference type="GO" id="GO:0006412">
    <property type="term" value="P:translation"/>
    <property type="evidence" value="ECO:0007669"/>
    <property type="project" value="TreeGrafter"/>
</dbReference>
<dbReference type="PROSITE" id="PS50126">
    <property type="entry name" value="S1"/>
    <property type="match status" value="3"/>
</dbReference>
<proteinExistence type="predicted"/>
<feature type="domain" description="S1 motif" evidence="3">
    <location>
        <begin position="647"/>
        <end position="722"/>
    </location>
</feature>
<reference evidence="4 5" key="1">
    <citation type="submission" date="2016-02" db="EMBL/GenBank/DDBJ databases">
        <title>Genome analysis of coral dinoflagellate symbionts highlights evolutionary adaptations to a symbiotic lifestyle.</title>
        <authorList>
            <person name="Aranda M."/>
            <person name="Li Y."/>
            <person name="Liew Y.J."/>
            <person name="Baumgarten S."/>
            <person name="Simakov O."/>
            <person name="Wilson M."/>
            <person name="Piel J."/>
            <person name="Ashoor H."/>
            <person name="Bougouffa S."/>
            <person name="Bajic V.B."/>
            <person name="Ryu T."/>
            <person name="Ravasi T."/>
            <person name="Bayer T."/>
            <person name="Micklem G."/>
            <person name="Kim H."/>
            <person name="Bhak J."/>
            <person name="Lajeunesse T.C."/>
            <person name="Voolstra C.R."/>
        </authorList>
    </citation>
    <scope>NUCLEOTIDE SEQUENCE [LARGE SCALE GENOMIC DNA]</scope>
    <source>
        <strain evidence="4 5">CCMP2467</strain>
    </source>
</reference>
<dbReference type="GO" id="GO:0003735">
    <property type="term" value="F:structural constituent of ribosome"/>
    <property type="evidence" value="ECO:0007669"/>
    <property type="project" value="TreeGrafter"/>
</dbReference>
<evidence type="ECO:0000256" key="2">
    <source>
        <dbReference type="SAM" id="SignalP"/>
    </source>
</evidence>
<feature type="domain" description="S1 motif" evidence="3">
    <location>
        <begin position="456"/>
        <end position="524"/>
    </location>
</feature>
<name>A0A1Q9F5S8_SYMMI</name>
<feature type="signal peptide" evidence="2">
    <location>
        <begin position="1"/>
        <end position="19"/>
    </location>
</feature>
<dbReference type="AlphaFoldDB" id="A0A1Q9F5S8"/>
<dbReference type="Pfam" id="PF00575">
    <property type="entry name" value="S1"/>
    <property type="match status" value="2"/>
</dbReference>
<dbReference type="GO" id="GO:0005840">
    <property type="term" value="C:ribosome"/>
    <property type="evidence" value="ECO:0007669"/>
    <property type="project" value="UniProtKB-KW"/>
</dbReference>
<keyword evidence="4" id="KW-0687">Ribonucleoprotein</keyword>
<comment type="caution">
    <text evidence="4">The sequence shown here is derived from an EMBL/GenBank/DDBJ whole genome shotgun (WGS) entry which is preliminary data.</text>
</comment>
<evidence type="ECO:0000259" key="3">
    <source>
        <dbReference type="PROSITE" id="PS50126"/>
    </source>
</evidence>
<dbReference type="SMART" id="SM00316">
    <property type="entry name" value="S1"/>
    <property type="match status" value="3"/>
</dbReference>
<accession>A0A1Q9F5S8</accession>
<dbReference type="PANTHER" id="PTHR10724">
    <property type="entry name" value="30S RIBOSOMAL PROTEIN S1"/>
    <property type="match status" value="1"/>
</dbReference>
<protein>
    <submittedName>
        <fullName evidence="4">30S ribosomal protein S1</fullName>
    </submittedName>
</protein>
<dbReference type="InterPro" id="IPR050437">
    <property type="entry name" value="Ribos_protein_bS1-like"/>
</dbReference>
<dbReference type="InterPro" id="IPR012340">
    <property type="entry name" value="NA-bd_OB-fold"/>
</dbReference>
<feature type="compositionally biased region" description="Polar residues" evidence="1">
    <location>
        <begin position="818"/>
        <end position="833"/>
    </location>
</feature>
<dbReference type="InterPro" id="IPR003029">
    <property type="entry name" value="S1_domain"/>
</dbReference>
<keyword evidence="2" id="KW-0732">Signal</keyword>
<keyword evidence="5" id="KW-1185">Reference proteome</keyword>
<dbReference type="Gene3D" id="2.40.50.140">
    <property type="entry name" value="Nucleic acid-binding proteins"/>
    <property type="match status" value="2"/>
</dbReference>
<keyword evidence="4" id="KW-0689">Ribosomal protein</keyword>
<evidence type="ECO:0000313" key="5">
    <source>
        <dbReference type="Proteomes" id="UP000186817"/>
    </source>
</evidence>
<dbReference type="SUPFAM" id="SSF50249">
    <property type="entry name" value="Nucleic acid-binding proteins"/>
    <property type="match status" value="2"/>
</dbReference>
<evidence type="ECO:0000313" key="4">
    <source>
        <dbReference type="EMBL" id="OLQ15033.1"/>
    </source>
</evidence>
<dbReference type="CDD" id="cd00164">
    <property type="entry name" value="S1_like"/>
    <property type="match status" value="1"/>
</dbReference>
<gene>
    <name evidence="4" type="primary">rps1</name>
    <name evidence="4" type="ORF">AK812_SmicGene669</name>
</gene>
<sequence>MVRSTLVAAMLMLMLPATAHRNNDDIFALEADDSEARDLQWELENWLGVGPGGLGLSHSDARWWATKEWWYMETCGASVWYLKQLYSLLTHRFTIPYSQREALELMFAYAKKQLDPDQLFAMYHVLSGSHLGREKACARAAELLEKDASPTELSNLYRVMATWLPDREAQETAIAVAAAGCEAEKFATFYQRFHDKQRAISEAVSASFDMQAYRYAEDGKYYTASEFKDYFGSNWMAKWTASPVAQKVARDGKAYSVSQFHDYFKGGWLSYWHEARWATQRRVAEDGKIYTMAEYVSYFRSQWQQKWAIAPVALCKECTAASLDVAGASDIIYDLGFTTPQLSDVPAKPLPRGNAMVLAAPLVPAGSRGPRLPLWPAALRHRPPASESRRVRPRCSLALGLIAAKVSGTIRSRRQAGEEVWEDSEEVDRQIAGLLAKNLVRVVQSQRVPVSSLQTGQRLTGIVRAIERFGAFVDVGAQRDGLVPIQLISENYVADVYEEIMPGQKVTVWVEEVKSNGQLTLTMLPKYLRPPSVVREDLLAFRKLPEDQWLTGRVNTRKASEALVDVPVPGQSDKYFTGVLRERDLPGRVALLADGQEIQVRVLQVELRNRRLNLSAREAPAKPRPRAKSSKQADQANLGLFHNVPRDRWLEADVERTTRSEAFLRVHHPGILDVTVEGQVNVSNMSDMPVEDPAEIVEVGQEVQVKILDIDLKKKRLVCSMAEQKKAVQFTRMCKFWRTNLGVPYVAGPQRLDLPVPSFMPPSYTVMDSLGLELLGTYPDAKDFPNSRRPSVNLLNDFPISLDSWTLPSKMDQEDSSPDASVMTQSTASTTFVRSEEPAISPPVNGMQPWRYGEVLET</sequence>
<dbReference type="GO" id="GO:0003729">
    <property type="term" value="F:mRNA binding"/>
    <property type="evidence" value="ECO:0007669"/>
    <property type="project" value="TreeGrafter"/>
</dbReference>
<feature type="domain" description="S1 motif" evidence="3">
    <location>
        <begin position="547"/>
        <end position="617"/>
    </location>
</feature>
<feature type="chain" id="PRO_5012977470" evidence="2">
    <location>
        <begin position="20"/>
        <end position="858"/>
    </location>
</feature>
<dbReference type="OrthoDB" id="426776at2759"/>
<dbReference type="Proteomes" id="UP000186817">
    <property type="component" value="Unassembled WGS sequence"/>
</dbReference>
<feature type="region of interest" description="Disordered" evidence="1">
    <location>
        <begin position="809"/>
        <end position="848"/>
    </location>
</feature>
<feature type="region of interest" description="Disordered" evidence="1">
    <location>
        <begin position="616"/>
        <end position="635"/>
    </location>
</feature>
<evidence type="ECO:0000256" key="1">
    <source>
        <dbReference type="SAM" id="MobiDB-lite"/>
    </source>
</evidence>
<organism evidence="4 5">
    <name type="scientific">Symbiodinium microadriaticum</name>
    <name type="common">Dinoflagellate</name>
    <name type="synonym">Zooxanthella microadriatica</name>
    <dbReference type="NCBI Taxonomy" id="2951"/>
    <lineage>
        <taxon>Eukaryota</taxon>
        <taxon>Sar</taxon>
        <taxon>Alveolata</taxon>
        <taxon>Dinophyceae</taxon>
        <taxon>Suessiales</taxon>
        <taxon>Symbiodiniaceae</taxon>
        <taxon>Symbiodinium</taxon>
    </lineage>
</organism>
<dbReference type="PANTHER" id="PTHR10724:SF10">
    <property type="entry name" value="S1 RNA-BINDING DOMAIN-CONTAINING PROTEIN 1"/>
    <property type="match status" value="1"/>
</dbReference>
<dbReference type="EMBL" id="LSRX01000007">
    <property type="protein sequence ID" value="OLQ15033.1"/>
    <property type="molecule type" value="Genomic_DNA"/>
</dbReference>